<name>A0ABQ9VED2_SAGOE</name>
<feature type="region of interest" description="Disordered" evidence="3">
    <location>
        <begin position="336"/>
        <end position="380"/>
    </location>
</feature>
<dbReference type="InterPro" id="IPR042235">
    <property type="entry name" value="ZP-C_dom"/>
</dbReference>
<gene>
    <name evidence="6" type="ORF">P7K49_016547</name>
</gene>
<evidence type="ECO:0000259" key="5">
    <source>
        <dbReference type="PROSITE" id="PS51034"/>
    </source>
</evidence>
<proteinExistence type="predicted"/>
<evidence type="ECO:0000256" key="2">
    <source>
        <dbReference type="ARBA" id="ARBA00023157"/>
    </source>
</evidence>
<dbReference type="Gene3D" id="2.60.40.4100">
    <property type="entry name" value="Zona pellucida, ZP-C domain"/>
    <property type="match status" value="1"/>
</dbReference>
<reference evidence="6 7" key="1">
    <citation type="submission" date="2023-05" db="EMBL/GenBank/DDBJ databases">
        <title>B98-5 Cell Line De Novo Hybrid Assembly: An Optical Mapping Approach.</title>
        <authorList>
            <person name="Kananen K."/>
            <person name="Auerbach J.A."/>
            <person name="Kautto E."/>
            <person name="Blachly J.S."/>
        </authorList>
    </citation>
    <scope>NUCLEOTIDE SEQUENCE [LARGE SCALE GENOMIC DNA]</scope>
    <source>
        <strain evidence="6">B95-8</strain>
        <tissue evidence="6">Cell line</tissue>
    </source>
</reference>
<feature type="transmembrane region" description="Helical" evidence="4">
    <location>
        <begin position="198"/>
        <end position="222"/>
    </location>
</feature>
<keyword evidence="4" id="KW-0812">Transmembrane</keyword>
<feature type="compositionally biased region" description="Polar residues" evidence="3">
    <location>
        <begin position="337"/>
        <end position="363"/>
    </location>
</feature>
<dbReference type="Proteomes" id="UP001266305">
    <property type="component" value="Unassembled WGS sequence"/>
</dbReference>
<evidence type="ECO:0000256" key="3">
    <source>
        <dbReference type="SAM" id="MobiDB-lite"/>
    </source>
</evidence>
<dbReference type="InterPro" id="IPR001507">
    <property type="entry name" value="ZP_dom"/>
</dbReference>
<dbReference type="PANTHER" id="PTHR14002:SF7">
    <property type="entry name" value="TRANSFORMING GROWTH FACTOR BETA RECEPTOR TYPE 3"/>
    <property type="match status" value="1"/>
</dbReference>
<feature type="compositionally biased region" description="Low complexity" evidence="3">
    <location>
        <begin position="365"/>
        <end position="380"/>
    </location>
</feature>
<dbReference type="Pfam" id="PF00100">
    <property type="entry name" value="Zona_pellucida"/>
    <property type="match status" value="1"/>
</dbReference>
<dbReference type="InterPro" id="IPR055355">
    <property type="entry name" value="ZP-C"/>
</dbReference>
<evidence type="ECO:0000256" key="4">
    <source>
        <dbReference type="SAM" id="Phobius"/>
    </source>
</evidence>
<keyword evidence="4" id="KW-1133">Transmembrane helix</keyword>
<feature type="domain" description="ZP" evidence="5">
    <location>
        <begin position="1"/>
        <end position="85"/>
    </location>
</feature>
<protein>
    <recommendedName>
        <fullName evidence="5">ZP domain-containing protein</fullName>
    </recommendedName>
</protein>
<sequence>MSHYTIIENICPKDESVKFYSPKRVHFPIPQADMDKKRFSFVFKRVFNTSLLFLQCELTLCTKTEKHPQKLPKRVQVCVPPEEACTSLDASIIWAMMQNKKTFTKPLAVIHHEVGPKVEKQVCEGSLLLRFVKQIEEVKLQASFPGANPEKSENASKAENADAKIFLHLDFQAVHPELIYIILFREENLSTFHGLDTLTVMGIAFAAFVIGALLTGALWYIYSHTAALSKLILGQEASNDLLLSDFASYSGATKARKVNTENRSAATNRLVTVQKHRKKAGCFRESWCSTKSEITAMESRQPKDPSQITQGMLKVLGDAHAALHGEPRQGREAIRWQLQSPWETARRQQVPTSPPASENSSAAHSIGSTQSTPCSSSSTA</sequence>
<evidence type="ECO:0000313" key="7">
    <source>
        <dbReference type="Proteomes" id="UP001266305"/>
    </source>
</evidence>
<keyword evidence="7" id="KW-1185">Reference proteome</keyword>
<dbReference type="PANTHER" id="PTHR14002">
    <property type="entry name" value="ENDOGLIN/TGF-BETA RECEPTOR TYPE III"/>
    <property type="match status" value="1"/>
</dbReference>
<evidence type="ECO:0000313" key="6">
    <source>
        <dbReference type="EMBL" id="KAK2107033.1"/>
    </source>
</evidence>
<comment type="caution">
    <text evidence="6">The sequence shown here is derived from an EMBL/GenBank/DDBJ whole genome shotgun (WGS) entry which is preliminary data.</text>
</comment>
<accession>A0ABQ9VED2</accession>
<evidence type="ECO:0000256" key="1">
    <source>
        <dbReference type="ARBA" id="ARBA00022729"/>
    </source>
</evidence>
<keyword evidence="2" id="KW-1015">Disulfide bond</keyword>
<dbReference type="EMBL" id="JASSZA010000007">
    <property type="protein sequence ID" value="KAK2107033.1"/>
    <property type="molecule type" value="Genomic_DNA"/>
</dbReference>
<organism evidence="6 7">
    <name type="scientific">Saguinus oedipus</name>
    <name type="common">Cotton-top tamarin</name>
    <name type="synonym">Oedipomidas oedipus</name>
    <dbReference type="NCBI Taxonomy" id="9490"/>
    <lineage>
        <taxon>Eukaryota</taxon>
        <taxon>Metazoa</taxon>
        <taxon>Chordata</taxon>
        <taxon>Craniata</taxon>
        <taxon>Vertebrata</taxon>
        <taxon>Euteleostomi</taxon>
        <taxon>Mammalia</taxon>
        <taxon>Eutheria</taxon>
        <taxon>Euarchontoglires</taxon>
        <taxon>Primates</taxon>
        <taxon>Haplorrhini</taxon>
        <taxon>Platyrrhini</taxon>
        <taxon>Cebidae</taxon>
        <taxon>Callitrichinae</taxon>
        <taxon>Saguinus</taxon>
    </lineage>
</organism>
<dbReference type="PROSITE" id="PS51034">
    <property type="entry name" value="ZP_2"/>
    <property type="match status" value="1"/>
</dbReference>
<keyword evidence="4" id="KW-0472">Membrane</keyword>
<keyword evidence="1" id="KW-0732">Signal</keyword>